<feature type="compositionally biased region" description="Pro residues" evidence="1">
    <location>
        <begin position="50"/>
        <end position="70"/>
    </location>
</feature>
<dbReference type="EMBL" id="CAJHUB010000669">
    <property type="protein sequence ID" value="CAD7672708.1"/>
    <property type="molecule type" value="Genomic_DNA"/>
</dbReference>
<organism evidence="2 3">
    <name type="scientific">Nyctereutes procyonoides</name>
    <name type="common">Raccoon dog</name>
    <name type="synonym">Canis procyonoides</name>
    <dbReference type="NCBI Taxonomy" id="34880"/>
    <lineage>
        <taxon>Eukaryota</taxon>
        <taxon>Metazoa</taxon>
        <taxon>Chordata</taxon>
        <taxon>Craniata</taxon>
        <taxon>Vertebrata</taxon>
        <taxon>Euteleostomi</taxon>
        <taxon>Mammalia</taxon>
        <taxon>Eutheria</taxon>
        <taxon>Laurasiatheria</taxon>
        <taxon>Carnivora</taxon>
        <taxon>Caniformia</taxon>
        <taxon>Canidae</taxon>
        <taxon>Nyctereutes</taxon>
    </lineage>
</organism>
<reference evidence="2" key="1">
    <citation type="submission" date="2020-12" db="EMBL/GenBank/DDBJ databases">
        <authorList>
            <consortium name="Molecular Ecology Group"/>
        </authorList>
    </citation>
    <scope>NUCLEOTIDE SEQUENCE</scope>
    <source>
        <strain evidence="2">TBG_1078</strain>
    </source>
</reference>
<name>A0A811Y7R8_NYCPR</name>
<gene>
    <name evidence="2" type="ORF">NYPRO_LOCUS5503</name>
</gene>
<feature type="compositionally biased region" description="Low complexity" evidence="1">
    <location>
        <begin position="38"/>
        <end position="49"/>
    </location>
</feature>
<feature type="region of interest" description="Disordered" evidence="1">
    <location>
        <begin position="29"/>
        <end position="80"/>
    </location>
</feature>
<dbReference type="AlphaFoldDB" id="A0A811Y7R8"/>
<dbReference type="Proteomes" id="UP000645828">
    <property type="component" value="Unassembled WGS sequence"/>
</dbReference>
<evidence type="ECO:0000313" key="3">
    <source>
        <dbReference type="Proteomes" id="UP000645828"/>
    </source>
</evidence>
<sequence length="80" mass="8781">MQLGSSTPKSRASLVWCIDCFNGPSYKHTHTHTHTHTHSTATLLSSSPTPFRPPVFRAPPSRLAPPPPCPLQREAFGDFS</sequence>
<evidence type="ECO:0000313" key="2">
    <source>
        <dbReference type="EMBL" id="CAD7672708.1"/>
    </source>
</evidence>
<protein>
    <submittedName>
        <fullName evidence="2">(raccoon dog) hypothetical protein</fullName>
    </submittedName>
</protein>
<evidence type="ECO:0000256" key="1">
    <source>
        <dbReference type="SAM" id="MobiDB-lite"/>
    </source>
</evidence>
<comment type="caution">
    <text evidence="2">The sequence shown here is derived from an EMBL/GenBank/DDBJ whole genome shotgun (WGS) entry which is preliminary data.</text>
</comment>
<keyword evidence="3" id="KW-1185">Reference proteome</keyword>
<proteinExistence type="predicted"/>
<accession>A0A811Y7R8</accession>